<keyword evidence="5" id="KW-1185">Reference proteome</keyword>
<keyword evidence="4" id="KW-0378">Hydrolase</keyword>
<dbReference type="EMBL" id="BMDQ01000001">
    <property type="protein sequence ID" value="GGI56963.1"/>
    <property type="molecule type" value="Genomic_DNA"/>
</dbReference>
<feature type="domain" description="Beta-lactamase-related" evidence="3">
    <location>
        <begin position="64"/>
        <end position="358"/>
    </location>
</feature>
<evidence type="ECO:0000259" key="3">
    <source>
        <dbReference type="Pfam" id="PF00144"/>
    </source>
</evidence>
<evidence type="ECO:0000256" key="2">
    <source>
        <dbReference type="ARBA" id="ARBA00023136"/>
    </source>
</evidence>
<dbReference type="Pfam" id="PF00144">
    <property type="entry name" value="Beta-lactamase"/>
    <property type="match status" value="1"/>
</dbReference>
<reference evidence="5" key="1">
    <citation type="journal article" date="2019" name="Int. J. Syst. Evol. Microbiol.">
        <title>The Global Catalogue of Microorganisms (GCM) 10K type strain sequencing project: providing services to taxonomists for standard genome sequencing and annotation.</title>
        <authorList>
            <consortium name="The Broad Institute Genomics Platform"/>
            <consortium name="The Broad Institute Genome Sequencing Center for Infectious Disease"/>
            <person name="Wu L."/>
            <person name="Ma J."/>
        </authorList>
    </citation>
    <scope>NUCLEOTIDE SEQUENCE [LARGE SCALE GENOMIC DNA]</scope>
    <source>
        <strain evidence="5">CCM 8681</strain>
    </source>
</reference>
<dbReference type="GO" id="GO:0016787">
    <property type="term" value="F:hydrolase activity"/>
    <property type="evidence" value="ECO:0007669"/>
    <property type="project" value="UniProtKB-KW"/>
</dbReference>
<dbReference type="InterPro" id="IPR001466">
    <property type="entry name" value="Beta-lactam-related"/>
</dbReference>
<evidence type="ECO:0000313" key="4">
    <source>
        <dbReference type="EMBL" id="GGI56963.1"/>
    </source>
</evidence>
<gene>
    <name evidence="4" type="ORF">GCM10011444_12720</name>
</gene>
<evidence type="ECO:0000313" key="5">
    <source>
        <dbReference type="Proteomes" id="UP000624701"/>
    </source>
</evidence>
<dbReference type="Proteomes" id="UP000624701">
    <property type="component" value="Unassembled WGS sequence"/>
</dbReference>
<proteinExistence type="predicted"/>
<dbReference type="SUPFAM" id="SSF56601">
    <property type="entry name" value="beta-lactamase/transpeptidase-like"/>
    <property type="match status" value="1"/>
</dbReference>
<keyword evidence="2" id="KW-0472">Membrane</keyword>
<evidence type="ECO:0000256" key="1">
    <source>
        <dbReference type="ARBA" id="ARBA00004370"/>
    </source>
</evidence>
<protein>
    <submittedName>
        <fullName evidence="4">Serine hydrolase</fullName>
    </submittedName>
</protein>
<comment type="caution">
    <text evidence="4">The sequence shown here is derived from an EMBL/GenBank/DDBJ whole genome shotgun (WGS) entry which is preliminary data.</text>
</comment>
<dbReference type="PANTHER" id="PTHR46825">
    <property type="entry name" value="D-ALANYL-D-ALANINE-CARBOXYPEPTIDASE/ENDOPEPTIDASE AMPH"/>
    <property type="match status" value="1"/>
</dbReference>
<organism evidence="4 5">
    <name type="scientific">Winogradskyella haliclonae</name>
    <dbReference type="NCBI Taxonomy" id="2048558"/>
    <lineage>
        <taxon>Bacteria</taxon>
        <taxon>Pseudomonadati</taxon>
        <taxon>Bacteroidota</taxon>
        <taxon>Flavobacteriia</taxon>
        <taxon>Flavobacteriales</taxon>
        <taxon>Flavobacteriaceae</taxon>
        <taxon>Winogradskyella</taxon>
    </lineage>
</organism>
<dbReference type="InterPro" id="IPR012338">
    <property type="entry name" value="Beta-lactam/transpept-like"/>
</dbReference>
<accession>A0ABQ2C1F6</accession>
<name>A0ABQ2C1F6_9FLAO</name>
<dbReference type="InterPro" id="IPR050491">
    <property type="entry name" value="AmpC-like"/>
</dbReference>
<comment type="subcellular location">
    <subcellularLocation>
        <location evidence="1">Membrane</location>
    </subcellularLocation>
</comment>
<dbReference type="Gene3D" id="3.40.710.10">
    <property type="entry name" value="DD-peptidase/beta-lactamase superfamily"/>
    <property type="match status" value="1"/>
</dbReference>
<sequence>MIFILSLWVKNDTANKIALKFKSSTTNTITIALDTISSDKRIIALDLYLKEKANQGQWFTILYSKSDTILYAKGFGYAQLGQIKNSRKTIYDIGSLTKIFTAVGIIQLQEAGQLSFSDKLSQFFPNISKDKSSITIHQLLTHSSGLETYHDKKGDFENMSREKVFKRINKESILFEPGTAFNYSNTGYTLLAYIIEDISKMSFQDYCYKNIFEPLKMNHTSFHGDFEMESKIVFGYGDKFYKNNNPAKWPSPSGAIYGNGGILSSAEDLLKFSNSIKSKLISPSSWKQMTTEFIVNHRYNDIYLNDVCQGYAWNIYNNPVIGKTAFMGGSNNYGFISRLRYYEDQNSTLIIITNNYKSSTKKAIISESVIQEIENILFQ</sequence>
<dbReference type="PANTHER" id="PTHR46825:SF11">
    <property type="entry name" value="PENICILLIN-BINDING PROTEIN 4"/>
    <property type="match status" value="1"/>
</dbReference>